<evidence type="ECO:0000313" key="5">
    <source>
        <dbReference type="Proteomes" id="UP000316215"/>
    </source>
</evidence>
<protein>
    <submittedName>
        <fullName evidence="4">Transcriptional regulator</fullName>
    </submittedName>
</protein>
<dbReference type="InterPro" id="IPR004305">
    <property type="entry name" value="Thiaminase-2/PQQC"/>
</dbReference>
<dbReference type="Gene3D" id="1.20.910.10">
    <property type="entry name" value="Heme oxygenase-like"/>
    <property type="match status" value="1"/>
</dbReference>
<evidence type="ECO:0000256" key="1">
    <source>
        <dbReference type="ARBA" id="ARBA00004948"/>
    </source>
</evidence>
<evidence type="ECO:0000313" key="4">
    <source>
        <dbReference type="EMBL" id="QDI73538.1"/>
    </source>
</evidence>
<dbReference type="Proteomes" id="UP000316215">
    <property type="component" value="Chromosome"/>
</dbReference>
<dbReference type="AlphaFoldDB" id="A0A514K3U1"/>
<evidence type="ECO:0000259" key="3">
    <source>
        <dbReference type="Pfam" id="PF03070"/>
    </source>
</evidence>
<dbReference type="InterPro" id="IPR016084">
    <property type="entry name" value="Haem_Oase-like_multi-hlx"/>
</dbReference>
<evidence type="ECO:0000256" key="2">
    <source>
        <dbReference type="SAM" id="MobiDB-lite"/>
    </source>
</evidence>
<accession>A0A514K3U1</accession>
<organism evidence="4 5">
    <name type="scientific">Streptomyces calvus</name>
    <dbReference type="NCBI Taxonomy" id="67282"/>
    <lineage>
        <taxon>Bacteria</taxon>
        <taxon>Bacillati</taxon>
        <taxon>Actinomycetota</taxon>
        <taxon>Actinomycetes</taxon>
        <taxon>Kitasatosporales</taxon>
        <taxon>Streptomycetaceae</taxon>
        <taxon>Streptomyces</taxon>
    </lineage>
</organism>
<feature type="region of interest" description="Disordered" evidence="2">
    <location>
        <begin position="1"/>
        <end position="26"/>
    </location>
</feature>
<dbReference type="Pfam" id="PF03070">
    <property type="entry name" value="TENA_THI-4"/>
    <property type="match status" value="1"/>
</dbReference>
<gene>
    <name evidence="4" type="ORF">CD934_29665</name>
</gene>
<reference evidence="4 5" key="1">
    <citation type="submission" date="2017-07" db="EMBL/GenBank/DDBJ databases">
        <title>The Complete Genome of Streptomyces asterosporus-ZSY.</title>
        <authorList>
            <person name="Zhang S."/>
        </authorList>
    </citation>
    <scope>NUCLEOTIDE SEQUENCE [LARGE SCALE GENOMIC DNA]</scope>
    <source>
        <strain evidence="4 5">DSM 41452</strain>
    </source>
</reference>
<feature type="compositionally biased region" description="Basic and acidic residues" evidence="2">
    <location>
        <begin position="1"/>
        <end position="18"/>
    </location>
</feature>
<comment type="pathway">
    <text evidence="1">Cofactor biosynthesis; thiamine diphosphate biosynthesis.</text>
</comment>
<feature type="domain" description="Thiaminase-2/PQQC" evidence="3">
    <location>
        <begin position="79"/>
        <end position="216"/>
    </location>
</feature>
<dbReference type="SUPFAM" id="SSF48613">
    <property type="entry name" value="Heme oxygenase-like"/>
    <property type="match status" value="1"/>
</dbReference>
<dbReference type="KEGG" id="sast:CD934_29665"/>
<sequence>MTRTARELLETTTRDLAPDPRSNPLVPRIARGEADPAVLAALALEQRRVIPADRTAFLHLAERSTARPETAAYFTALADGEALAAEHLEVFAAACGVDEARARAHEPLPGCQSYPAYVAWLALNAEPADAVLALTANFSAWGGYCATIAEALRTHYGFAEEACAFFDFFAEPAPALDEAATTAVRTALDAGDLDETRARDHARLLQTYEAQFWTALAEQAQ</sequence>
<keyword evidence="5" id="KW-1185">Reference proteome</keyword>
<dbReference type="RefSeq" id="WP_142233617.1">
    <property type="nucleotide sequence ID" value="NZ_CP022310.1"/>
</dbReference>
<name>A0A514K3U1_9ACTN</name>
<proteinExistence type="predicted"/>
<dbReference type="EMBL" id="CP022310">
    <property type="protein sequence ID" value="QDI73538.1"/>
    <property type="molecule type" value="Genomic_DNA"/>
</dbReference>